<proteinExistence type="predicted"/>
<protein>
    <submittedName>
        <fullName evidence="7">MFS transporter</fullName>
    </submittedName>
</protein>
<keyword evidence="3 5" id="KW-1133">Transmembrane helix</keyword>
<feature type="transmembrane region" description="Helical" evidence="5">
    <location>
        <begin position="330"/>
        <end position="352"/>
    </location>
</feature>
<feature type="transmembrane region" description="Helical" evidence="5">
    <location>
        <begin position="45"/>
        <end position="66"/>
    </location>
</feature>
<keyword evidence="2 5" id="KW-0812">Transmembrane</keyword>
<feature type="transmembrane region" description="Helical" evidence="5">
    <location>
        <begin position="160"/>
        <end position="180"/>
    </location>
</feature>
<dbReference type="Pfam" id="PF07690">
    <property type="entry name" value="MFS_1"/>
    <property type="match status" value="1"/>
</dbReference>
<evidence type="ECO:0000259" key="6">
    <source>
        <dbReference type="PROSITE" id="PS50850"/>
    </source>
</evidence>
<dbReference type="InterPro" id="IPR036259">
    <property type="entry name" value="MFS_trans_sf"/>
</dbReference>
<organism evidence="7 8">
    <name type="scientific">Rhodococcus qingshengii</name>
    <dbReference type="NCBI Taxonomy" id="334542"/>
    <lineage>
        <taxon>Bacteria</taxon>
        <taxon>Bacillati</taxon>
        <taxon>Actinomycetota</taxon>
        <taxon>Actinomycetes</taxon>
        <taxon>Mycobacteriales</taxon>
        <taxon>Nocardiaceae</taxon>
        <taxon>Rhodococcus</taxon>
        <taxon>Rhodococcus erythropolis group</taxon>
    </lineage>
</organism>
<reference evidence="7" key="1">
    <citation type="submission" date="2023-02" db="EMBL/GenBank/DDBJ databases">
        <title>A novel hydrolase synthesized by Rhodococcus erythropolis HQ is responsible for the detoxification of Zearalenone.</title>
        <authorList>
            <person name="Hu J."/>
            <person name="Xu J."/>
        </authorList>
    </citation>
    <scope>NUCLEOTIDE SEQUENCE</scope>
    <source>
        <strain evidence="7">HQ</strain>
    </source>
</reference>
<sequence>MSRYQVMVVGICLAIVLSEGYDLLLMAFAAPEIARDWGLSGSQTGILLSSALIGMALGSAFLAPLADRIGRRPLTLACLLLVTVSMGFASISANYIQLGLVRLLTGLGIGGLVASLPVITAEFSPRSRRSTMIALYTMGLPLGGVLGGVAATLLTASYGWRASFVAGAGLTLLLLIVVYLRMPESIDYMLVRRPAGALEKINQILPKMNLGTIAELPAVVGREAPGVRTAIFTGANGVRSMLLGGAFFFMMAAFYFAASWTPKLLQQSGFSAQQGISGGVLLNIGGAAAILVFSVLAITVRSRILTVGALVGAAMSFLAMSTVIGNLTLALIVTVALGAFVNTSATGLYALAPDCYPASVRATAIGWASALGRIGAITSPIVAGLLIDRDWTPSALFVAFAIPLFGGALLVAGIRLPAADAFPEQLVDDGVQETRGSKA</sequence>
<feature type="transmembrane region" description="Helical" evidence="5">
    <location>
        <begin position="280"/>
        <end position="298"/>
    </location>
</feature>
<feature type="transmembrane region" description="Helical" evidence="5">
    <location>
        <begin position="73"/>
        <end position="93"/>
    </location>
</feature>
<feature type="transmembrane region" description="Helical" evidence="5">
    <location>
        <begin position="241"/>
        <end position="260"/>
    </location>
</feature>
<evidence type="ECO:0000313" key="7">
    <source>
        <dbReference type="EMBL" id="MDE8649328.1"/>
    </source>
</evidence>
<dbReference type="PANTHER" id="PTHR23508:SF10">
    <property type="entry name" value="CARBOXYLIC ACID TRANSPORTER PROTEIN HOMOLOG"/>
    <property type="match status" value="1"/>
</dbReference>
<dbReference type="PROSITE" id="PS50850">
    <property type="entry name" value="MFS"/>
    <property type="match status" value="1"/>
</dbReference>
<comment type="subcellular location">
    <subcellularLocation>
        <location evidence="1">Cell membrane</location>
        <topology evidence="1">Multi-pass membrane protein</topology>
    </subcellularLocation>
</comment>
<dbReference type="RefSeq" id="WP_275232849.1">
    <property type="nucleotide sequence ID" value="NZ_JARDXE010000026.1"/>
</dbReference>
<dbReference type="Gene3D" id="1.20.1250.20">
    <property type="entry name" value="MFS general substrate transporter like domains"/>
    <property type="match status" value="1"/>
</dbReference>
<dbReference type="PANTHER" id="PTHR23508">
    <property type="entry name" value="CARBOXYLIC ACID TRANSPORTER PROTEIN HOMOLOG"/>
    <property type="match status" value="1"/>
</dbReference>
<name>A0AAW6LYA3_RHOSG</name>
<feature type="transmembrane region" description="Helical" evidence="5">
    <location>
        <begin position="305"/>
        <end position="324"/>
    </location>
</feature>
<dbReference type="InterPro" id="IPR011701">
    <property type="entry name" value="MFS"/>
</dbReference>
<evidence type="ECO:0000256" key="3">
    <source>
        <dbReference type="ARBA" id="ARBA00022989"/>
    </source>
</evidence>
<evidence type="ECO:0000256" key="1">
    <source>
        <dbReference type="ARBA" id="ARBA00004651"/>
    </source>
</evidence>
<feature type="transmembrane region" description="Helical" evidence="5">
    <location>
        <begin position="99"/>
        <end position="121"/>
    </location>
</feature>
<dbReference type="InterPro" id="IPR005829">
    <property type="entry name" value="Sugar_transporter_CS"/>
</dbReference>
<dbReference type="SUPFAM" id="SSF103473">
    <property type="entry name" value="MFS general substrate transporter"/>
    <property type="match status" value="1"/>
</dbReference>
<evidence type="ECO:0000256" key="5">
    <source>
        <dbReference type="SAM" id="Phobius"/>
    </source>
</evidence>
<dbReference type="GO" id="GO:0005886">
    <property type="term" value="C:plasma membrane"/>
    <property type="evidence" value="ECO:0007669"/>
    <property type="project" value="UniProtKB-SubCell"/>
</dbReference>
<comment type="caution">
    <text evidence="7">The sequence shown here is derived from an EMBL/GenBank/DDBJ whole genome shotgun (WGS) entry which is preliminary data.</text>
</comment>
<accession>A0AAW6LYA3</accession>
<dbReference type="AlphaFoldDB" id="A0AAW6LYA3"/>
<dbReference type="GO" id="GO:0046943">
    <property type="term" value="F:carboxylic acid transmembrane transporter activity"/>
    <property type="evidence" value="ECO:0007669"/>
    <property type="project" value="TreeGrafter"/>
</dbReference>
<evidence type="ECO:0000313" key="8">
    <source>
        <dbReference type="Proteomes" id="UP001217325"/>
    </source>
</evidence>
<feature type="transmembrane region" description="Helical" evidence="5">
    <location>
        <begin position="133"/>
        <end position="154"/>
    </location>
</feature>
<dbReference type="PROSITE" id="PS00216">
    <property type="entry name" value="SUGAR_TRANSPORT_1"/>
    <property type="match status" value="1"/>
</dbReference>
<feature type="domain" description="Major facilitator superfamily (MFS) profile" evidence="6">
    <location>
        <begin position="8"/>
        <end position="419"/>
    </location>
</feature>
<dbReference type="PROSITE" id="PS00217">
    <property type="entry name" value="SUGAR_TRANSPORT_2"/>
    <property type="match status" value="1"/>
</dbReference>
<feature type="transmembrane region" description="Helical" evidence="5">
    <location>
        <begin position="393"/>
        <end position="414"/>
    </location>
</feature>
<feature type="transmembrane region" description="Helical" evidence="5">
    <location>
        <begin position="364"/>
        <end position="387"/>
    </location>
</feature>
<dbReference type="Proteomes" id="UP001217325">
    <property type="component" value="Unassembled WGS sequence"/>
</dbReference>
<dbReference type="EMBL" id="JARDXE010000026">
    <property type="protein sequence ID" value="MDE8649328.1"/>
    <property type="molecule type" value="Genomic_DNA"/>
</dbReference>
<evidence type="ECO:0000256" key="2">
    <source>
        <dbReference type="ARBA" id="ARBA00022692"/>
    </source>
</evidence>
<dbReference type="InterPro" id="IPR020846">
    <property type="entry name" value="MFS_dom"/>
</dbReference>
<evidence type="ECO:0000256" key="4">
    <source>
        <dbReference type="ARBA" id="ARBA00023136"/>
    </source>
</evidence>
<keyword evidence="4 5" id="KW-0472">Membrane</keyword>
<gene>
    <name evidence="7" type="ORF">PXH69_30590</name>
</gene>